<dbReference type="OrthoDB" id="1251130at2"/>
<evidence type="ECO:0000313" key="1">
    <source>
        <dbReference type="EMBL" id="SDJ20955.1"/>
    </source>
</evidence>
<reference evidence="2 4" key="2">
    <citation type="submission" date="2018-06" db="EMBL/GenBank/DDBJ databases">
        <authorList>
            <consortium name="Pathogen Informatics"/>
            <person name="Doyle S."/>
        </authorList>
    </citation>
    <scope>NUCLEOTIDE SEQUENCE [LARGE SCALE GENOMIC DNA]</scope>
    <source>
        <strain evidence="2 4">NCTC13492</strain>
    </source>
</reference>
<keyword evidence="3" id="KW-1185">Reference proteome</keyword>
<protein>
    <recommendedName>
        <fullName evidence="5">Lipoprotein</fullName>
    </recommendedName>
</protein>
<dbReference type="EMBL" id="FNEG01000004">
    <property type="protein sequence ID" value="SDJ20955.1"/>
    <property type="molecule type" value="Genomic_DNA"/>
</dbReference>
<dbReference type="Proteomes" id="UP000251670">
    <property type="component" value="Unassembled WGS sequence"/>
</dbReference>
<gene>
    <name evidence="2" type="ORF">NCTC13492_01840</name>
    <name evidence="1" type="ORF">SAMN05421542_3026</name>
</gene>
<evidence type="ECO:0000313" key="3">
    <source>
        <dbReference type="Proteomes" id="UP000199426"/>
    </source>
</evidence>
<dbReference type="STRING" id="445960.SAMN05421542_3026"/>
<name>A0A2X2VY45_CHRJE</name>
<dbReference type="Proteomes" id="UP000199426">
    <property type="component" value="Unassembled WGS sequence"/>
</dbReference>
<reference evidence="1 3" key="1">
    <citation type="submission" date="2016-10" db="EMBL/GenBank/DDBJ databases">
        <authorList>
            <person name="Varghese N."/>
            <person name="Submissions S."/>
        </authorList>
    </citation>
    <scope>NUCLEOTIDE SEQUENCE [LARGE SCALE GENOMIC DNA]</scope>
    <source>
        <strain evidence="1 3">DSM 19299</strain>
    </source>
</reference>
<sequence>MNKNILFFCAIFLLFFLGISCKKNGISDKSSEQNTNYFFGDSTMAQSDYFKLITGENGYNILKKQSDLYPQKYFDSEKDNLPNLKKGNLTIKLIKGNPLDKNNPRILLYTFVDNKKVDSLQFYRSSNNIRYSSDVYTCLSYFDEKTNKIWQARFFSYDKDKQWDIVSYKQSTILPDGKIKKDSLYYLDESLEVEMEKHHLYY</sequence>
<organism evidence="2 4">
    <name type="scientific">Chryseobacterium jejuense</name>
    <dbReference type="NCBI Taxonomy" id="445960"/>
    <lineage>
        <taxon>Bacteria</taxon>
        <taxon>Pseudomonadati</taxon>
        <taxon>Bacteroidota</taxon>
        <taxon>Flavobacteriia</taxon>
        <taxon>Flavobacteriales</taxon>
        <taxon>Weeksellaceae</taxon>
        <taxon>Chryseobacterium group</taxon>
        <taxon>Chryseobacterium</taxon>
    </lineage>
</organism>
<dbReference type="PROSITE" id="PS51257">
    <property type="entry name" value="PROKAR_LIPOPROTEIN"/>
    <property type="match status" value="1"/>
</dbReference>
<evidence type="ECO:0000313" key="4">
    <source>
        <dbReference type="Proteomes" id="UP000251670"/>
    </source>
</evidence>
<evidence type="ECO:0008006" key="5">
    <source>
        <dbReference type="Google" id="ProtNLM"/>
    </source>
</evidence>
<proteinExistence type="predicted"/>
<accession>A0A2X2VY45</accession>
<evidence type="ECO:0000313" key="2">
    <source>
        <dbReference type="EMBL" id="SQB28535.1"/>
    </source>
</evidence>
<dbReference type="AlphaFoldDB" id="A0A2X2VY45"/>
<dbReference type="RefSeq" id="WP_089737250.1">
    <property type="nucleotide sequence ID" value="NZ_FNEG01000004.1"/>
</dbReference>
<dbReference type="EMBL" id="UAWB01000002">
    <property type="protein sequence ID" value="SQB28535.1"/>
    <property type="molecule type" value="Genomic_DNA"/>
</dbReference>